<name>X1ECM7_9ZZZZ</name>
<sequence length="188" mass="20512">AGAGNQNLASGIYSLYKEDASNFYLFTTNHLSLSVTENRCVATIQYSVSYNDDPSENLPSGILEASTSVQRSEAIRLYATHPIIFRRLGNIIQDIKTTVEGRITISSSAKAENTGDNTVDVNRAIAYIQSEVNRLRPNSAEFQNLRIGGIDETFSDKELSAQATVTYIFVSDLSSVSDADSDIVLTTL</sequence>
<organism evidence="1">
    <name type="scientific">marine sediment metagenome</name>
    <dbReference type="NCBI Taxonomy" id="412755"/>
    <lineage>
        <taxon>unclassified sequences</taxon>
        <taxon>metagenomes</taxon>
        <taxon>ecological metagenomes</taxon>
    </lineage>
</organism>
<gene>
    <name evidence="1" type="ORF">S01H4_57228</name>
</gene>
<reference evidence="1" key="1">
    <citation type="journal article" date="2014" name="Front. Microbiol.">
        <title>High frequency of phylogenetically diverse reductive dehalogenase-homologous genes in deep subseafloor sedimentary metagenomes.</title>
        <authorList>
            <person name="Kawai M."/>
            <person name="Futagami T."/>
            <person name="Toyoda A."/>
            <person name="Takaki Y."/>
            <person name="Nishi S."/>
            <person name="Hori S."/>
            <person name="Arai W."/>
            <person name="Tsubouchi T."/>
            <person name="Morono Y."/>
            <person name="Uchiyama I."/>
            <person name="Ito T."/>
            <person name="Fujiyama A."/>
            <person name="Inagaki F."/>
            <person name="Takami H."/>
        </authorList>
    </citation>
    <scope>NUCLEOTIDE SEQUENCE</scope>
    <source>
        <strain evidence="1">Expedition CK06-06</strain>
    </source>
</reference>
<dbReference type="EMBL" id="BART01033262">
    <property type="protein sequence ID" value="GAH18105.1"/>
    <property type="molecule type" value="Genomic_DNA"/>
</dbReference>
<protein>
    <submittedName>
        <fullName evidence="1">Uncharacterized protein</fullName>
    </submittedName>
</protein>
<evidence type="ECO:0000313" key="1">
    <source>
        <dbReference type="EMBL" id="GAH18105.1"/>
    </source>
</evidence>
<proteinExistence type="predicted"/>
<feature type="non-terminal residue" evidence="1">
    <location>
        <position position="1"/>
    </location>
</feature>
<accession>X1ECM7</accession>
<comment type="caution">
    <text evidence="1">The sequence shown here is derived from an EMBL/GenBank/DDBJ whole genome shotgun (WGS) entry which is preliminary data.</text>
</comment>
<dbReference type="AlphaFoldDB" id="X1ECM7"/>